<organism evidence="1 2">
    <name type="scientific">Vibrio cholerae serotype O1 (strain ATCC 39541 / Classical Ogawa 395 / O395)</name>
    <dbReference type="NCBI Taxonomy" id="345073"/>
    <lineage>
        <taxon>Bacteria</taxon>
        <taxon>Pseudomonadati</taxon>
        <taxon>Pseudomonadota</taxon>
        <taxon>Gammaproteobacteria</taxon>
        <taxon>Vibrionales</taxon>
        <taxon>Vibrionaceae</taxon>
        <taxon>Vibrio</taxon>
    </lineage>
</organism>
<proteinExistence type="predicted"/>
<dbReference type="KEGG" id="vco:VC0395_0780"/>
<dbReference type="Proteomes" id="UP000000249">
    <property type="component" value="Chromosome 2"/>
</dbReference>
<evidence type="ECO:0000313" key="1">
    <source>
        <dbReference type="EMBL" id="ABQ18453.1"/>
    </source>
</evidence>
<dbReference type="RefSeq" id="WP_001067607.1">
    <property type="nucleotide sequence ID" value="NC_009456.1"/>
</dbReference>
<dbReference type="EMBL" id="CP000626">
    <property type="protein sequence ID" value="ABQ18453.1"/>
    <property type="molecule type" value="Genomic_DNA"/>
</dbReference>
<gene>
    <name evidence="1" type="ordered locus">VC0395_0780</name>
</gene>
<dbReference type="AlphaFoldDB" id="A0A0H3ACS8"/>
<sequence length="112" mass="12605">MNPDYVKLKLKQGQIDSINKKIAKLAKKNTPNAVVKKLTTQCLQGLLTYDHEVKVLMEYVVANADCFVDEQVKCAKKYLAAKTAPYPILFLMDFYNAGSSDGWNYKNVLLGI</sequence>
<protein>
    <submittedName>
        <fullName evidence="1">Uncharacterized protein</fullName>
    </submittedName>
</protein>
<evidence type="ECO:0000313" key="2">
    <source>
        <dbReference type="Proteomes" id="UP000000249"/>
    </source>
</evidence>
<dbReference type="PATRIC" id="fig|345073.21.peg.3224"/>
<reference evidence="1 2" key="1">
    <citation type="submission" date="2007-03" db="EMBL/GenBank/DDBJ databases">
        <authorList>
            <person name="Heidelberg J."/>
        </authorList>
    </citation>
    <scope>NUCLEOTIDE SEQUENCE [LARGE SCALE GENOMIC DNA]</scope>
    <source>
        <strain evidence="2">ATCC 39541 / Classical Ogawa 395 / O395</strain>
    </source>
</reference>
<name>A0A0H3ACS8_VIBC3</name>
<dbReference type="KEGG" id="vcr:VC395_A0481"/>
<accession>A0A0H3ACS8</accession>